<feature type="transmembrane region" description="Helical" evidence="1">
    <location>
        <begin position="51"/>
        <end position="76"/>
    </location>
</feature>
<dbReference type="WBParaSite" id="scaffold11307_cov229.g15452">
    <property type="protein sequence ID" value="scaffold11307_cov229.g15452"/>
    <property type="gene ID" value="scaffold11307_cov229.g15452"/>
</dbReference>
<proteinExistence type="predicted"/>
<accession>A0A915LHK3</accession>
<reference evidence="3" key="1">
    <citation type="submission" date="2022-11" db="UniProtKB">
        <authorList>
            <consortium name="WormBaseParasite"/>
        </authorList>
    </citation>
    <scope>IDENTIFICATION</scope>
</reference>
<keyword evidence="1" id="KW-0812">Transmembrane</keyword>
<dbReference type="Proteomes" id="UP000887561">
    <property type="component" value="Unplaced"/>
</dbReference>
<keyword evidence="2" id="KW-1185">Reference proteome</keyword>
<keyword evidence="1" id="KW-0472">Membrane</keyword>
<keyword evidence="1" id="KW-1133">Transmembrane helix</keyword>
<evidence type="ECO:0000313" key="3">
    <source>
        <dbReference type="WBParaSite" id="scaffold11307_cov229.g15452"/>
    </source>
</evidence>
<dbReference type="AlphaFoldDB" id="A0A915LHK3"/>
<sequence length="130" mass="14947">MHSPRAQFQQMPPTFYQSSPQISLPKTASSRIEAPIIDRRSIIRRKVPGPLLLGLSALQIIIGIVTLLIGCFWVYGASRYMQNQRYMFEWHYCNPTVYWTAWWSVTLHLAFFALLFLAVIILLVYGALLG</sequence>
<protein>
    <submittedName>
        <fullName evidence="3">Uncharacterized protein</fullName>
    </submittedName>
</protein>
<feature type="transmembrane region" description="Helical" evidence="1">
    <location>
        <begin position="96"/>
        <end position="129"/>
    </location>
</feature>
<name>A0A915LHK3_MELJA</name>
<organism evidence="2 3">
    <name type="scientific">Meloidogyne javanica</name>
    <name type="common">Root-knot nematode worm</name>
    <dbReference type="NCBI Taxonomy" id="6303"/>
    <lineage>
        <taxon>Eukaryota</taxon>
        <taxon>Metazoa</taxon>
        <taxon>Ecdysozoa</taxon>
        <taxon>Nematoda</taxon>
        <taxon>Chromadorea</taxon>
        <taxon>Rhabditida</taxon>
        <taxon>Tylenchina</taxon>
        <taxon>Tylenchomorpha</taxon>
        <taxon>Tylenchoidea</taxon>
        <taxon>Meloidogynidae</taxon>
        <taxon>Meloidogyninae</taxon>
        <taxon>Meloidogyne</taxon>
        <taxon>Meloidogyne incognita group</taxon>
    </lineage>
</organism>
<evidence type="ECO:0000313" key="2">
    <source>
        <dbReference type="Proteomes" id="UP000887561"/>
    </source>
</evidence>
<evidence type="ECO:0000256" key="1">
    <source>
        <dbReference type="SAM" id="Phobius"/>
    </source>
</evidence>